<evidence type="ECO:0000313" key="2">
    <source>
        <dbReference type="Proteomes" id="UP000814140"/>
    </source>
</evidence>
<dbReference type="Proteomes" id="UP000814140">
    <property type="component" value="Unassembled WGS sequence"/>
</dbReference>
<gene>
    <name evidence="1" type="ORF">BV25DRAFT_1768956</name>
</gene>
<reference evidence="1" key="1">
    <citation type="submission" date="2021-03" db="EMBL/GenBank/DDBJ databases">
        <authorList>
            <consortium name="DOE Joint Genome Institute"/>
            <person name="Ahrendt S."/>
            <person name="Looney B.P."/>
            <person name="Miyauchi S."/>
            <person name="Morin E."/>
            <person name="Drula E."/>
            <person name="Courty P.E."/>
            <person name="Chicoki N."/>
            <person name="Fauchery L."/>
            <person name="Kohler A."/>
            <person name="Kuo A."/>
            <person name="Labutti K."/>
            <person name="Pangilinan J."/>
            <person name="Lipzen A."/>
            <person name="Riley R."/>
            <person name="Andreopoulos W."/>
            <person name="He G."/>
            <person name="Johnson J."/>
            <person name="Barry K.W."/>
            <person name="Grigoriev I.V."/>
            <person name="Nagy L."/>
            <person name="Hibbett D."/>
            <person name="Henrissat B."/>
            <person name="Matheny P.B."/>
            <person name="Labbe J."/>
            <person name="Martin F."/>
        </authorList>
    </citation>
    <scope>NUCLEOTIDE SEQUENCE</scope>
    <source>
        <strain evidence="1">HHB10654</strain>
    </source>
</reference>
<reference evidence="1" key="2">
    <citation type="journal article" date="2022" name="New Phytol.">
        <title>Evolutionary transition to the ectomycorrhizal habit in the genomes of a hyperdiverse lineage of mushroom-forming fungi.</title>
        <authorList>
            <person name="Looney B."/>
            <person name="Miyauchi S."/>
            <person name="Morin E."/>
            <person name="Drula E."/>
            <person name="Courty P.E."/>
            <person name="Kohler A."/>
            <person name="Kuo A."/>
            <person name="LaButti K."/>
            <person name="Pangilinan J."/>
            <person name="Lipzen A."/>
            <person name="Riley R."/>
            <person name="Andreopoulos W."/>
            <person name="He G."/>
            <person name="Johnson J."/>
            <person name="Nolan M."/>
            <person name="Tritt A."/>
            <person name="Barry K.W."/>
            <person name="Grigoriev I.V."/>
            <person name="Nagy L.G."/>
            <person name="Hibbett D."/>
            <person name="Henrissat B."/>
            <person name="Matheny P.B."/>
            <person name="Labbe J."/>
            <person name="Martin F.M."/>
        </authorList>
    </citation>
    <scope>NUCLEOTIDE SEQUENCE</scope>
    <source>
        <strain evidence="1">HHB10654</strain>
    </source>
</reference>
<proteinExistence type="predicted"/>
<keyword evidence="2" id="KW-1185">Reference proteome</keyword>
<dbReference type="EMBL" id="MU277212">
    <property type="protein sequence ID" value="KAI0061451.1"/>
    <property type="molecule type" value="Genomic_DNA"/>
</dbReference>
<evidence type="ECO:0000313" key="1">
    <source>
        <dbReference type="EMBL" id="KAI0061451.1"/>
    </source>
</evidence>
<feature type="non-terminal residue" evidence="1">
    <location>
        <position position="112"/>
    </location>
</feature>
<comment type="caution">
    <text evidence="1">The sequence shown here is derived from an EMBL/GenBank/DDBJ whole genome shotgun (WGS) entry which is preliminary data.</text>
</comment>
<sequence>LHPRYKKTYFLSHDWSKEWVDEAIDLITTHWKKWYKPRLDEAPTEATPPPTGGRFSAIDTFGRNSSAPDEDELEQYLRSPPLPGVTDPLKYWAHYGESHLATMAINFLSAPG</sequence>
<accession>A0ACB8T004</accession>
<protein>
    <submittedName>
        <fullName evidence="1">Uncharacterized protein</fullName>
    </submittedName>
</protein>
<name>A0ACB8T004_9AGAM</name>
<organism evidence="1 2">
    <name type="scientific">Artomyces pyxidatus</name>
    <dbReference type="NCBI Taxonomy" id="48021"/>
    <lineage>
        <taxon>Eukaryota</taxon>
        <taxon>Fungi</taxon>
        <taxon>Dikarya</taxon>
        <taxon>Basidiomycota</taxon>
        <taxon>Agaricomycotina</taxon>
        <taxon>Agaricomycetes</taxon>
        <taxon>Russulales</taxon>
        <taxon>Auriscalpiaceae</taxon>
        <taxon>Artomyces</taxon>
    </lineage>
</organism>
<feature type="non-terminal residue" evidence="1">
    <location>
        <position position="1"/>
    </location>
</feature>